<dbReference type="VEuPathDB" id="VectorBase:ISCI013121"/>
<dbReference type="InParanoid" id="B7QEL1"/>
<dbReference type="InterPro" id="IPR013785">
    <property type="entry name" value="Aldolase_TIM"/>
</dbReference>
<evidence type="ECO:0000313" key="2">
    <source>
        <dbReference type="EnsemblMetazoa" id="ISCW013121-PA"/>
    </source>
</evidence>
<dbReference type="EMBL" id="ABJB010123134">
    <property type="status" value="NOT_ANNOTATED_CDS"/>
    <property type="molecule type" value="Genomic_DNA"/>
</dbReference>
<dbReference type="VEuPathDB" id="VectorBase:ISCW013121"/>
<dbReference type="PaxDb" id="6945-B7QEL1"/>
<reference evidence="1 3" key="1">
    <citation type="submission" date="2008-03" db="EMBL/GenBank/DDBJ databases">
        <title>Annotation of Ixodes scapularis.</title>
        <authorList>
            <consortium name="Ixodes scapularis Genome Project Consortium"/>
            <person name="Caler E."/>
            <person name="Hannick L.I."/>
            <person name="Bidwell S."/>
            <person name="Joardar V."/>
            <person name="Thiagarajan M."/>
            <person name="Amedeo P."/>
            <person name="Galinsky K.J."/>
            <person name="Schobel S."/>
            <person name="Inman J."/>
            <person name="Hostetler J."/>
            <person name="Miller J."/>
            <person name="Hammond M."/>
            <person name="Megy K."/>
            <person name="Lawson D."/>
            <person name="Kodira C."/>
            <person name="Sutton G."/>
            <person name="Meyer J."/>
            <person name="Hill C.A."/>
            <person name="Birren B."/>
            <person name="Nene V."/>
            <person name="Collins F."/>
            <person name="Alarcon-Chaidez F."/>
            <person name="Wikel S."/>
            <person name="Strausberg R."/>
        </authorList>
    </citation>
    <scope>NUCLEOTIDE SEQUENCE [LARGE SCALE GENOMIC DNA]</scope>
    <source>
        <strain evidence="3">Wikel</strain>
        <strain evidence="1">Wikel colony</strain>
    </source>
</reference>
<accession>B7QEL1</accession>
<dbReference type="EnsemblMetazoa" id="ISCW013121-RA">
    <property type="protein sequence ID" value="ISCW013121-PA"/>
    <property type="gene ID" value="ISCW013121"/>
</dbReference>
<dbReference type="Gene3D" id="3.20.20.70">
    <property type="entry name" value="Aldolase class I"/>
    <property type="match status" value="1"/>
</dbReference>
<reference evidence="2" key="2">
    <citation type="submission" date="2020-05" db="UniProtKB">
        <authorList>
            <consortium name="EnsemblMetazoa"/>
        </authorList>
    </citation>
    <scope>IDENTIFICATION</scope>
    <source>
        <strain evidence="2">wikel</strain>
    </source>
</reference>
<proteinExistence type="predicted"/>
<sequence length="54" mass="5891">MTTAEHAMTDDLVATVDDIERLGCSKLSIAAAGYFNGGADTEQTLRENKMAYHR</sequence>
<dbReference type="EMBL" id="DS921506">
    <property type="protein sequence ID" value="EEC17283.1"/>
    <property type="molecule type" value="Genomic_DNA"/>
</dbReference>
<gene>
    <name evidence="1" type="ORF">IscW_ISCW013121</name>
</gene>
<protein>
    <submittedName>
        <fullName evidence="1 2">Uncharacterized protein</fullName>
    </submittedName>
</protein>
<organism>
    <name type="scientific">Ixodes scapularis</name>
    <name type="common">Black-legged tick</name>
    <name type="synonym">Deer tick</name>
    <dbReference type="NCBI Taxonomy" id="6945"/>
    <lineage>
        <taxon>Eukaryota</taxon>
        <taxon>Metazoa</taxon>
        <taxon>Ecdysozoa</taxon>
        <taxon>Arthropoda</taxon>
        <taxon>Chelicerata</taxon>
        <taxon>Arachnida</taxon>
        <taxon>Acari</taxon>
        <taxon>Parasitiformes</taxon>
        <taxon>Ixodida</taxon>
        <taxon>Ixodoidea</taxon>
        <taxon>Ixodidae</taxon>
        <taxon>Ixodinae</taxon>
        <taxon>Ixodes</taxon>
    </lineage>
</organism>
<dbReference type="AlphaFoldDB" id="B7QEL1"/>
<name>B7QEL1_IXOSC</name>
<evidence type="ECO:0000313" key="3">
    <source>
        <dbReference type="Proteomes" id="UP000001555"/>
    </source>
</evidence>
<evidence type="ECO:0000313" key="1">
    <source>
        <dbReference type="EMBL" id="EEC17283.1"/>
    </source>
</evidence>
<dbReference type="HOGENOM" id="CLU_3052689_0_0_1"/>
<dbReference type="VEuPathDB" id="VectorBase:ISCP_033785"/>
<keyword evidence="3" id="KW-1185">Reference proteome</keyword>
<dbReference type="OrthoDB" id="25826at2759"/>
<dbReference type="Proteomes" id="UP000001555">
    <property type="component" value="Unassembled WGS sequence"/>
</dbReference>